<organism evidence="2 3">
    <name type="scientific">Lolium multiflorum</name>
    <name type="common">Italian ryegrass</name>
    <name type="synonym">Lolium perenne subsp. multiflorum</name>
    <dbReference type="NCBI Taxonomy" id="4521"/>
    <lineage>
        <taxon>Eukaryota</taxon>
        <taxon>Viridiplantae</taxon>
        <taxon>Streptophyta</taxon>
        <taxon>Embryophyta</taxon>
        <taxon>Tracheophyta</taxon>
        <taxon>Spermatophyta</taxon>
        <taxon>Magnoliopsida</taxon>
        <taxon>Liliopsida</taxon>
        <taxon>Poales</taxon>
        <taxon>Poaceae</taxon>
        <taxon>BOP clade</taxon>
        <taxon>Pooideae</taxon>
        <taxon>Poodae</taxon>
        <taxon>Poeae</taxon>
        <taxon>Poeae Chloroplast Group 2 (Poeae type)</taxon>
        <taxon>Loliodinae</taxon>
        <taxon>Loliinae</taxon>
        <taxon>Lolium</taxon>
    </lineage>
</organism>
<dbReference type="Proteomes" id="UP001231189">
    <property type="component" value="Unassembled WGS sequence"/>
</dbReference>
<proteinExistence type="predicted"/>
<evidence type="ECO:0000313" key="2">
    <source>
        <dbReference type="EMBL" id="KAK1678687.1"/>
    </source>
</evidence>
<accession>A0AAD8TB71</accession>
<keyword evidence="1" id="KW-0175">Coiled coil</keyword>
<dbReference type="AlphaFoldDB" id="A0AAD8TB71"/>
<protein>
    <submittedName>
        <fullName evidence="2">Uncharacterized protein</fullName>
    </submittedName>
</protein>
<keyword evidence="3" id="KW-1185">Reference proteome</keyword>
<gene>
    <name evidence="2" type="ORF">QYE76_039535</name>
</gene>
<evidence type="ECO:0000256" key="1">
    <source>
        <dbReference type="SAM" id="Coils"/>
    </source>
</evidence>
<feature type="coiled-coil region" evidence="1">
    <location>
        <begin position="2"/>
        <end position="50"/>
    </location>
</feature>
<dbReference type="EMBL" id="JAUUTY010000002">
    <property type="protein sequence ID" value="KAK1678687.1"/>
    <property type="molecule type" value="Genomic_DNA"/>
</dbReference>
<name>A0AAD8TB71_LOLMU</name>
<comment type="caution">
    <text evidence="2">The sequence shown here is derived from an EMBL/GenBank/DDBJ whole genome shotgun (WGS) entry which is preliminary data.</text>
</comment>
<reference evidence="2" key="1">
    <citation type="submission" date="2023-07" db="EMBL/GenBank/DDBJ databases">
        <title>A chromosome-level genome assembly of Lolium multiflorum.</title>
        <authorList>
            <person name="Chen Y."/>
            <person name="Copetti D."/>
            <person name="Kolliker R."/>
            <person name="Studer B."/>
        </authorList>
    </citation>
    <scope>NUCLEOTIDE SEQUENCE</scope>
    <source>
        <strain evidence="2">02402/16</strain>
        <tissue evidence="2">Leaf</tissue>
    </source>
</reference>
<evidence type="ECO:0000313" key="3">
    <source>
        <dbReference type="Proteomes" id="UP001231189"/>
    </source>
</evidence>
<sequence>MAATARQEADTLKKELGQLKTKLEEEKKEKAEAQIKAKEKEDNLNNSAKALLGAADIPANTVGKPSVDSATDAIYFVVDSIELVRDLL</sequence>